<proteinExistence type="inferred from homology"/>
<dbReference type="Proteomes" id="UP000825729">
    <property type="component" value="Unassembled WGS sequence"/>
</dbReference>
<dbReference type="Pfam" id="PF02519">
    <property type="entry name" value="Auxin_inducible"/>
    <property type="match status" value="1"/>
</dbReference>
<comment type="similarity">
    <text evidence="1">Belongs to the ARG7 family.</text>
</comment>
<comment type="caution">
    <text evidence="2">The sequence shown here is derived from an EMBL/GenBank/DDBJ whole genome shotgun (WGS) entry which is preliminary data.</text>
</comment>
<dbReference type="EMBL" id="JAINDJ010000006">
    <property type="protein sequence ID" value="KAG9444128.1"/>
    <property type="molecule type" value="Genomic_DNA"/>
</dbReference>
<protein>
    <recommendedName>
        <fullName evidence="4">Small auxin up regulated protein</fullName>
    </recommendedName>
</protein>
<dbReference type="PANTHER" id="PTHR31374">
    <property type="entry name" value="AUXIN-INDUCED PROTEIN-LIKE-RELATED"/>
    <property type="match status" value="1"/>
</dbReference>
<gene>
    <name evidence="2" type="ORF">H6P81_015468</name>
</gene>
<keyword evidence="3" id="KW-1185">Reference proteome</keyword>
<accession>A0AAV7E5N2</accession>
<organism evidence="2 3">
    <name type="scientific">Aristolochia fimbriata</name>
    <name type="common">White veined hardy Dutchman's pipe vine</name>
    <dbReference type="NCBI Taxonomy" id="158543"/>
    <lineage>
        <taxon>Eukaryota</taxon>
        <taxon>Viridiplantae</taxon>
        <taxon>Streptophyta</taxon>
        <taxon>Embryophyta</taxon>
        <taxon>Tracheophyta</taxon>
        <taxon>Spermatophyta</taxon>
        <taxon>Magnoliopsida</taxon>
        <taxon>Magnoliidae</taxon>
        <taxon>Piperales</taxon>
        <taxon>Aristolochiaceae</taxon>
        <taxon>Aristolochia</taxon>
    </lineage>
</organism>
<dbReference type="AlphaFoldDB" id="A0AAV7E5N2"/>
<dbReference type="InterPro" id="IPR003676">
    <property type="entry name" value="SAUR_fam"/>
</dbReference>
<evidence type="ECO:0008006" key="4">
    <source>
        <dbReference type="Google" id="ProtNLM"/>
    </source>
</evidence>
<evidence type="ECO:0000313" key="3">
    <source>
        <dbReference type="Proteomes" id="UP000825729"/>
    </source>
</evidence>
<evidence type="ECO:0000256" key="1">
    <source>
        <dbReference type="ARBA" id="ARBA00006974"/>
    </source>
</evidence>
<dbReference type="PANTHER" id="PTHR31374:SF281">
    <property type="entry name" value="INDOLE-3-ACETIC ACID-INDUCED PROTEIN ARG7-LIKE"/>
    <property type="match status" value="1"/>
</dbReference>
<reference evidence="2 3" key="1">
    <citation type="submission" date="2021-07" db="EMBL/GenBank/DDBJ databases">
        <title>The Aristolochia fimbriata genome: insights into angiosperm evolution, floral development and chemical biosynthesis.</title>
        <authorList>
            <person name="Jiao Y."/>
        </authorList>
    </citation>
    <scope>NUCLEOTIDE SEQUENCE [LARGE SCALE GENOMIC DNA]</scope>
    <source>
        <strain evidence="2">IBCAS-2021</strain>
        <tissue evidence="2">Leaf</tissue>
    </source>
</reference>
<evidence type="ECO:0000313" key="2">
    <source>
        <dbReference type="EMBL" id="KAG9444128.1"/>
    </source>
</evidence>
<dbReference type="GO" id="GO:0009733">
    <property type="term" value="P:response to auxin"/>
    <property type="evidence" value="ECO:0007669"/>
    <property type="project" value="InterPro"/>
</dbReference>
<sequence>MPMREEKERRRTPKGHFAVYVGTELRRFVVPMAYLKIPLFQQLLEESAEEYKFDYQNGIVLLCDESSFRRLTSFLDR</sequence>
<name>A0AAV7E5N2_ARIFI</name>